<reference evidence="3 4" key="1">
    <citation type="submission" date="2023-08" db="EMBL/GenBank/DDBJ databases">
        <title>Black Yeasts Isolated from many extreme environments.</title>
        <authorList>
            <person name="Coleine C."/>
            <person name="Stajich J.E."/>
            <person name="Selbmann L."/>
        </authorList>
    </citation>
    <scope>NUCLEOTIDE SEQUENCE [LARGE SCALE GENOMIC DNA]</scope>
    <source>
        <strain evidence="3 4">CCFEE 5885</strain>
    </source>
</reference>
<dbReference type="PROSITE" id="PS00455">
    <property type="entry name" value="AMP_BINDING"/>
    <property type="match status" value="1"/>
</dbReference>
<dbReference type="PANTHER" id="PTHR24096:SF265">
    <property type="entry name" value="ENZYME, PUTATIVE (AFU_ORTHOLOGUE AFUA_5G14270)-RELATED"/>
    <property type="match status" value="1"/>
</dbReference>
<dbReference type="InterPro" id="IPR000873">
    <property type="entry name" value="AMP-dep_synth/lig_dom"/>
</dbReference>
<dbReference type="EMBL" id="JAVRRG010000044">
    <property type="protein sequence ID" value="KAK5093380.1"/>
    <property type="molecule type" value="Genomic_DNA"/>
</dbReference>
<organism evidence="3 4">
    <name type="scientific">Lithohypha guttulata</name>
    <dbReference type="NCBI Taxonomy" id="1690604"/>
    <lineage>
        <taxon>Eukaryota</taxon>
        <taxon>Fungi</taxon>
        <taxon>Dikarya</taxon>
        <taxon>Ascomycota</taxon>
        <taxon>Pezizomycotina</taxon>
        <taxon>Eurotiomycetes</taxon>
        <taxon>Chaetothyriomycetidae</taxon>
        <taxon>Chaetothyriales</taxon>
        <taxon>Trichomeriaceae</taxon>
        <taxon>Lithohypha</taxon>
    </lineage>
</organism>
<gene>
    <name evidence="3" type="ORF">LTR24_004368</name>
</gene>
<dbReference type="Pfam" id="PF00501">
    <property type="entry name" value="AMP-binding"/>
    <property type="match status" value="1"/>
</dbReference>
<evidence type="ECO:0000259" key="2">
    <source>
        <dbReference type="Pfam" id="PF13193"/>
    </source>
</evidence>
<sequence>MPFKDSGTYPLSDKDVVSFAFDDPAYDLDKPLFINPANPSEYYTYNTARLTVCQLIAGLKHAGLQPHDTVCIHSFNSLLYPLLILAILGAGGRSVGTNPSYTKAELSHSVRIAKVKFVLAEPEILSNMQDALRENNIDLTSRLFILDTNPTQTVPPNHRSWRTLLSHGSSPWLRFNDPTTSATTVAQLYYTSGTTGLPKCAQTTHRNLTSEHQLFFESNPRSYPIRLVLAMPFFHVGIAPQVFVSVLREGRAAYIMRRFELQPYLQYHAKYALTETFMVPPMVNSIVMSGLADESSPNYRADCSLRTVRNGTVGAAPCSADLQARFQRLLGAGATFSQVWGMTETTSMAMMVPWSVARGCSARKPGLETAWGSVGVPLPGNAMKLVNEAGEDVTSSGKGELCVKGPSVVKGYFENEKATSESWDVEGYFHTGDVIEVRPHTDPETGEEHALCFVVERLKELIKVRGFQVAPAELEGALTEHPDIVDAAVIGLPTRGQDGSELPKAYIVKREGSQITGKDVMAHMKERLARYKQLEGGVEFVEDIPKLPSGKILKRVLREQAKKQAQREGSVPKL</sequence>
<dbReference type="InterPro" id="IPR020845">
    <property type="entry name" value="AMP-binding_CS"/>
</dbReference>
<feature type="domain" description="AMP-binding enzyme C-terminal" evidence="2">
    <location>
        <begin position="473"/>
        <end position="551"/>
    </location>
</feature>
<dbReference type="Proteomes" id="UP001345013">
    <property type="component" value="Unassembled WGS sequence"/>
</dbReference>
<accession>A0ABR0KCN4</accession>
<comment type="caution">
    <text evidence="3">The sequence shown here is derived from an EMBL/GenBank/DDBJ whole genome shotgun (WGS) entry which is preliminary data.</text>
</comment>
<dbReference type="InterPro" id="IPR042099">
    <property type="entry name" value="ANL_N_sf"/>
</dbReference>
<dbReference type="Pfam" id="PF13193">
    <property type="entry name" value="AMP-binding_C"/>
    <property type="match status" value="1"/>
</dbReference>
<protein>
    <submittedName>
        <fullName evidence="3">Uncharacterized protein</fullName>
    </submittedName>
</protein>
<evidence type="ECO:0000313" key="4">
    <source>
        <dbReference type="Proteomes" id="UP001345013"/>
    </source>
</evidence>
<dbReference type="InterPro" id="IPR025110">
    <property type="entry name" value="AMP-bd_C"/>
</dbReference>
<evidence type="ECO:0000259" key="1">
    <source>
        <dbReference type="Pfam" id="PF00501"/>
    </source>
</evidence>
<dbReference type="InterPro" id="IPR045851">
    <property type="entry name" value="AMP-bd_C_sf"/>
</dbReference>
<proteinExistence type="predicted"/>
<dbReference type="Gene3D" id="3.30.300.30">
    <property type="match status" value="1"/>
</dbReference>
<name>A0ABR0KCN4_9EURO</name>
<dbReference type="Gene3D" id="3.40.50.12780">
    <property type="entry name" value="N-terminal domain of ligase-like"/>
    <property type="match status" value="1"/>
</dbReference>
<keyword evidence="4" id="KW-1185">Reference proteome</keyword>
<feature type="domain" description="AMP-dependent synthetase/ligase" evidence="1">
    <location>
        <begin position="29"/>
        <end position="413"/>
    </location>
</feature>
<dbReference type="SUPFAM" id="SSF56801">
    <property type="entry name" value="Acetyl-CoA synthetase-like"/>
    <property type="match status" value="1"/>
</dbReference>
<evidence type="ECO:0000313" key="3">
    <source>
        <dbReference type="EMBL" id="KAK5093380.1"/>
    </source>
</evidence>
<dbReference type="PANTHER" id="PTHR24096">
    <property type="entry name" value="LONG-CHAIN-FATTY-ACID--COA LIGASE"/>
    <property type="match status" value="1"/>
</dbReference>